<gene>
    <name evidence="1" type="ORF">DFQ15_12019</name>
</gene>
<evidence type="ECO:0000313" key="2">
    <source>
        <dbReference type="Proteomes" id="UP000247540"/>
    </source>
</evidence>
<keyword evidence="2" id="KW-1185">Reference proteome</keyword>
<dbReference type="EMBL" id="QJTC01000020">
    <property type="protein sequence ID" value="PYE75066.1"/>
    <property type="molecule type" value="Genomic_DNA"/>
</dbReference>
<comment type="caution">
    <text evidence="1">The sequence shown here is derived from an EMBL/GenBank/DDBJ whole genome shotgun (WGS) entry which is preliminary data.</text>
</comment>
<dbReference type="RefSeq" id="WP_158529071.1">
    <property type="nucleotide sequence ID" value="NZ_JAMOFZ010000019.1"/>
</dbReference>
<proteinExistence type="predicted"/>
<name>A0A318SEF2_9BURK</name>
<dbReference type="AlphaFoldDB" id="A0A318SEF2"/>
<accession>A0A318SEF2</accession>
<sequence>MTGAQSVARHAACRRIGHTVYLSGVIPVDPAAGLNARPAPGRRARSAPPV</sequence>
<dbReference type="Proteomes" id="UP000247540">
    <property type="component" value="Unassembled WGS sequence"/>
</dbReference>
<reference evidence="1 2" key="1">
    <citation type="submission" date="2018-06" db="EMBL/GenBank/DDBJ databases">
        <title>Genomic Encyclopedia of Type Strains, Phase III (KMG-III): the genomes of soil and plant-associated and newly described type strains.</title>
        <authorList>
            <person name="Whitman W."/>
        </authorList>
    </citation>
    <scope>NUCLEOTIDE SEQUENCE [LARGE SCALE GENOMIC DNA]</scope>
    <source>
        <strain evidence="1 2">CECT 7646</strain>
    </source>
</reference>
<protein>
    <submittedName>
        <fullName evidence="1">Uncharacterized protein</fullName>
    </submittedName>
</protein>
<evidence type="ECO:0000313" key="1">
    <source>
        <dbReference type="EMBL" id="PYE75066.1"/>
    </source>
</evidence>
<organism evidence="1 2">
    <name type="scientific">Xylophilus ampelinus</name>
    <dbReference type="NCBI Taxonomy" id="54067"/>
    <lineage>
        <taxon>Bacteria</taxon>
        <taxon>Pseudomonadati</taxon>
        <taxon>Pseudomonadota</taxon>
        <taxon>Betaproteobacteria</taxon>
        <taxon>Burkholderiales</taxon>
        <taxon>Xylophilus</taxon>
    </lineage>
</organism>